<dbReference type="InterPro" id="IPR016181">
    <property type="entry name" value="Acyl_CoA_acyltransferase"/>
</dbReference>
<proteinExistence type="predicted"/>
<organism evidence="5 6">
    <name type="scientific">Pseudocalidococcus azoricus BACA0444</name>
    <dbReference type="NCBI Taxonomy" id="2918990"/>
    <lineage>
        <taxon>Bacteria</taxon>
        <taxon>Bacillati</taxon>
        <taxon>Cyanobacteriota</taxon>
        <taxon>Cyanophyceae</taxon>
        <taxon>Acaryochloridales</taxon>
        <taxon>Thermosynechococcaceae</taxon>
        <taxon>Pseudocalidococcus</taxon>
        <taxon>Pseudocalidococcus azoricus</taxon>
    </lineage>
</organism>
<keyword evidence="2" id="KW-0012">Acyltransferase</keyword>
<gene>
    <name evidence="5" type="ORF">RIF25_02285</name>
</gene>
<evidence type="ECO:0000313" key="5">
    <source>
        <dbReference type="EMBL" id="MDS3859627.1"/>
    </source>
</evidence>
<feature type="domain" description="N-acetyltransferase" evidence="4">
    <location>
        <begin position="7"/>
        <end position="179"/>
    </location>
</feature>
<dbReference type="PROSITE" id="PS51186">
    <property type="entry name" value="GNAT"/>
    <property type="match status" value="1"/>
</dbReference>
<keyword evidence="1" id="KW-0808">Transferase</keyword>
<dbReference type="PANTHER" id="PTHR43800:SF1">
    <property type="entry name" value="PEPTIDYL-LYSINE N-ACETYLTRANSFERASE YJAB"/>
    <property type="match status" value="1"/>
</dbReference>
<dbReference type="AlphaFoldDB" id="A0AAE4FQG1"/>
<sequence length="379" mass="42685">MSLSAEINLRPLAYRDLDTVLEMFAQAPTTLPGLNRDRQFLQHWYAPLKLISFMPHHLPQPLRVYVAEKGDQVLGAIQVSPFNRNRTTWQVDQLVAQAGGTEFGNQEIGTQLLRHCFTKVWEARTWLLEVSASDSDGLGLYRHNGFQPLAQLTYWTITPEQLASLAAHEPDLPNLLPATNADAALLCQLDTAAMPALVRQVFDRHICDFKAGVGQFLISSIQNLWGATQTQQGYVFEPQRKAAIGYYSVELARHGNQAHQAQLTVHPAYTWLYPELLSQISRLTQAWPSSPLYLTSTDYQPEREAFFEQVGASQTGHTLMMSRSVWHKVREVRPRLPEGLALGEVIQGLQQNRQPLPGRMAHPEVMPLSPPGNFPHQDE</sequence>
<dbReference type="Gene3D" id="3.40.630.30">
    <property type="match status" value="1"/>
</dbReference>
<dbReference type="CDD" id="cd04301">
    <property type="entry name" value="NAT_SF"/>
    <property type="match status" value="1"/>
</dbReference>
<dbReference type="EMBL" id="JAVMIP010000001">
    <property type="protein sequence ID" value="MDS3859627.1"/>
    <property type="molecule type" value="Genomic_DNA"/>
</dbReference>
<evidence type="ECO:0000256" key="2">
    <source>
        <dbReference type="ARBA" id="ARBA00023315"/>
    </source>
</evidence>
<dbReference type="Proteomes" id="UP001268256">
    <property type="component" value="Unassembled WGS sequence"/>
</dbReference>
<dbReference type="Pfam" id="PF13508">
    <property type="entry name" value="Acetyltransf_7"/>
    <property type="match status" value="1"/>
</dbReference>
<dbReference type="InterPro" id="IPR000182">
    <property type="entry name" value="GNAT_dom"/>
</dbReference>
<dbReference type="RefSeq" id="WP_322876929.1">
    <property type="nucleotide sequence ID" value="NZ_JAVMIP010000001.1"/>
</dbReference>
<evidence type="ECO:0000313" key="6">
    <source>
        <dbReference type="Proteomes" id="UP001268256"/>
    </source>
</evidence>
<comment type="caution">
    <text evidence="5">The sequence shown here is derived from an EMBL/GenBank/DDBJ whole genome shotgun (WGS) entry which is preliminary data.</text>
</comment>
<dbReference type="PANTHER" id="PTHR43800">
    <property type="entry name" value="PEPTIDYL-LYSINE N-ACETYLTRANSFERASE YJAB"/>
    <property type="match status" value="1"/>
</dbReference>
<keyword evidence="6" id="KW-1185">Reference proteome</keyword>
<dbReference type="SUPFAM" id="SSF55729">
    <property type="entry name" value="Acyl-CoA N-acyltransferases (Nat)"/>
    <property type="match status" value="1"/>
</dbReference>
<name>A0AAE4FQG1_9CYAN</name>
<dbReference type="GO" id="GO:0016747">
    <property type="term" value="F:acyltransferase activity, transferring groups other than amino-acyl groups"/>
    <property type="evidence" value="ECO:0007669"/>
    <property type="project" value="InterPro"/>
</dbReference>
<evidence type="ECO:0000256" key="1">
    <source>
        <dbReference type="ARBA" id="ARBA00022679"/>
    </source>
</evidence>
<evidence type="ECO:0000259" key="4">
    <source>
        <dbReference type="PROSITE" id="PS51186"/>
    </source>
</evidence>
<feature type="region of interest" description="Disordered" evidence="3">
    <location>
        <begin position="354"/>
        <end position="379"/>
    </location>
</feature>
<reference evidence="6" key="1">
    <citation type="submission" date="2023-07" db="EMBL/GenBank/DDBJ databases">
        <authorList>
            <person name="Luz R."/>
            <person name="Cordeiro R."/>
            <person name="Fonseca A."/>
            <person name="Goncalves V."/>
        </authorList>
    </citation>
    <scope>NUCLEOTIDE SEQUENCE [LARGE SCALE GENOMIC DNA]</scope>
    <source>
        <strain evidence="6">BACA0444</strain>
    </source>
</reference>
<protein>
    <submittedName>
        <fullName evidence="5">GNAT family N-acetyltransferase</fullName>
    </submittedName>
</protein>
<accession>A0AAE4FQG1</accession>
<evidence type="ECO:0000256" key="3">
    <source>
        <dbReference type="SAM" id="MobiDB-lite"/>
    </source>
</evidence>